<dbReference type="GeneID" id="3641719"/>
<accession>A0A1D8PKA7</accession>
<dbReference type="VEuPathDB" id="FungiDB:C3_05750C_A"/>
<sequence length="110" mass="12392">MFLIIPLIIFSSLSIGQSLFIPTTITTTTTTTTTTTITIEADNSNLITLSTGPQLIENENYIKITKSTDLNQLFRKYPRGEIVNDFNDVDDLNARIFIFDMANLLEDLLE</sequence>
<proteinExistence type="predicted"/>
<dbReference type="CGD" id="CAL0000175655">
    <property type="gene designation" value="orf19.7356"/>
</dbReference>
<dbReference type="Proteomes" id="UP000000559">
    <property type="component" value="Chromosome 3"/>
</dbReference>
<organism evidence="3 4">
    <name type="scientific">Candida albicans (strain SC5314 / ATCC MYA-2876)</name>
    <name type="common">Yeast</name>
    <dbReference type="NCBI Taxonomy" id="237561"/>
    <lineage>
        <taxon>Eukaryota</taxon>
        <taxon>Fungi</taxon>
        <taxon>Dikarya</taxon>
        <taxon>Ascomycota</taxon>
        <taxon>Saccharomycotina</taxon>
        <taxon>Pichiomycetes</taxon>
        <taxon>Debaryomycetaceae</taxon>
        <taxon>Candida/Lodderomyces clade</taxon>
        <taxon>Candida</taxon>
    </lineage>
</organism>
<dbReference type="InParanoid" id="A0A1D8PKA7"/>
<feature type="chain" id="PRO_5009111149" evidence="1">
    <location>
        <begin position="19"/>
        <end position="110"/>
    </location>
</feature>
<name>A0A1D8PKA7_CANAL</name>
<dbReference type="KEGG" id="cal:CAALFM_C305750CA"/>
<gene>
    <name evidence="3" type="ordered locus">CAALFM_C305750CA</name>
    <name evidence="2" type="ordered locus">orf19.7356</name>
</gene>
<feature type="signal peptide" evidence="1">
    <location>
        <begin position="1"/>
        <end position="18"/>
    </location>
</feature>
<evidence type="ECO:0000313" key="4">
    <source>
        <dbReference type="Proteomes" id="UP000000559"/>
    </source>
</evidence>
<dbReference type="RefSeq" id="XP_716597.1">
    <property type="nucleotide sequence ID" value="XM_711504.1"/>
</dbReference>
<reference evidence="3 4" key="1">
    <citation type="journal article" date="2004" name="Proc. Natl. Acad. Sci. U.S.A.">
        <title>The diploid genome sequence of Candida albicans.</title>
        <authorList>
            <person name="Jones T."/>
            <person name="Federspiel N.A."/>
            <person name="Chibana H."/>
            <person name="Dungan J."/>
            <person name="Kalman S."/>
            <person name="Magee B.B."/>
            <person name="Newport G."/>
            <person name="Thorstenson Y.R."/>
            <person name="Agabian N."/>
            <person name="Magee P.T."/>
            <person name="Davis R.W."/>
            <person name="Scherer S."/>
        </authorList>
    </citation>
    <scope>NUCLEOTIDE SEQUENCE [LARGE SCALE GENOMIC DNA]</scope>
    <source>
        <strain evidence="4">SC5314 / ATCC MYA-2876</strain>
    </source>
</reference>
<dbReference type="AlphaFoldDB" id="A0A1D8PKA7"/>
<protein>
    <submittedName>
        <fullName evidence="3">Uncharacterized protein</fullName>
    </submittedName>
</protein>
<keyword evidence="4" id="KW-1185">Reference proteome</keyword>
<evidence type="ECO:0000313" key="3">
    <source>
        <dbReference type="EMBL" id="AOW28584.1"/>
    </source>
</evidence>
<reference evidence="3 4" key="3">
    <citation type="journal article" date="2013" name="Genome Biol.">
        <title>Assembly of a phased diploid Candida albicans genome facilitates allele-specific measurements and provides a simple model for repeat and indel structure.</title>
        <authorList>
            <person name="Muzzey D."/>
            <person name="Schwartz K."/>
            <person name="Weissman J.S."/>
            <person name="Sherlock G."/>
        </authorList>
    </citation>
    <scope>NUCLEOTIDE SEQUENCE [LARGE SCALE GENOMIC DNA]</scope>
    <source>
        <strain evidence="4">SC5314 / ATCC MYA-2876</strain>
    </source>
</reference>
<dbReference type="OMA" id="FIFDMAN"/>
<evidence type="ECO:0000313" key="2">
    <source>
        <dbReference type="CGD" id="CAL0000175655"/>
    </source>
</evidence>
<reference evidence="3 4" key="2">
    <citation type="journal article" date="2007" name="Genome Biol.">
        <title>Assembly of the Candida albicans genome into sixteen supercontigs aligned on the eight chromosomes.</title>
        <authorList>
            <person name="van het Hoog M."/>
            <person name="Rast T.J."/>
            <person name="Martchenko M."/>
            <person name="Grindle S."/>
            <person name="Dignard D."/>
            <person name="Hogues H."/>
            <person name="Cuomo C."/>
            <person name="Berriman M."/>
            <person name="Scherer S."/>
            <person name="Magee B.B."/>
            <person name="Whiteway M."/>
            <person name="Chibana H."/>
            <person name="Nantel A."/>
            <person name="Magee P.T."/>
        </authorList>
    </citation>
    <scope>GENOME REANNOTATION</scope>
    <source>
        <strain evidence="4">SC5314 / ATCC MYA-2876</strain>
    </source>
</reference>
<keyword evidence="1" id="KW-0732">Signal</keyword>
<dbReference type="EMBL" id="CP017625">
    <property type="protein sequence ID" value="AOW28584.1"/>
    <property type="molecule type" value="Genomic_DNA"/>
</dbReference>
<dbReference type="OrthoDB" id="4010040at2759"/>
<evidence type="ECO:0000256" key="1">
    <source>
        <dbReference type="SAM" id="SignalP"/>
    </source>
</evidence>